<evidence type="ECO:0000256" key="1">
    <source>
        <dbReference type="ARBA" id="ARBA00022801"/>
    </source>
</evidence>
<dbReference type="Proteomes" id="UP000321155">
    <property type="component" value="Unassembled WGS sequence"/>
</dbReference>
<protein>
    <submittedName>
        <fullName evidence="4">Alpha/beta hydrolase</fullName>
    </submittedName>
</protein>
<dbReference type="SUPFAM" id="SSF53474">
    <property type="entry name" value="alpha/beta-Hydrolases"/>
    <property type="match status" value="1"/>
</dbReference>
<evidence type="ECO:0000256" key="2">
    <source>
        <dbReference type="SAM" id="MobiDB-lite"/>
    </source>
</evidence>
<dbReference type="InterPro" id="IPR000073">
    <property type="entry name" value="AB_hydrolase_1"/>
</dbReference>
<gene>
    <name evidence="4" type="ORF">KFL01_27670</name>
</gene>
<accession>A0ABQ0X768</accession>
<dbReference type="PANTHER" id="PTHR43798">
    <property type="entry name" value="MONOACYLGLYCEROL LIPASE"/>
    <property type="match status" value="1"/>
</dbReference>
<sequence length="291" mass="30958">MHGFATLEADRSPVVPQRGPSMSATPTAHARTGEITTAYTDRGEGPALLLVHGHAYDRSMWERQVEVFSSRGWRVLAPDLRGFGGSEGTAGIVYTEEFADDLAALLDHAGVVRAVVVGFSMGGQVAMELLHRHPQRVRALVVNDTVPQAEDTAGRRRRHVTADTILRTGMEEYGRAVLGKMIAEANVEAMPETAARVLAMLQSAPAEGAAAAMRGRAERRDYTDLLSGAELPVLVVVGADDPFDGGAGRRTAELVAGAELVVVDGAGHTPSMEQPEAFDAAVDAFLRRLPA</sequence>
<reference evidence="4 5" key="1">
    <citation type="submission" date="2019-07" db="EMBL/GenBank/DDBJ databases">
        <title>Whole genome shotgun sequence of Kocuria flava NBRC 107626.</title>
        <authorList>
            <person name="Hosoyama A."/>
            <person name="Uohara A."/>
            <person name="Ohji S."/>
            <person name="Ichikawa N."/>
        </authorList>
    </citation>
    <scope>NUCLEOTIDE SEQUENCE [LARGE SCALE GENOMIC DNA]</scope>
    <source>
        <strain evidence="4 5">NBRC 107626</strain>
    </source>
</reference>
<dbReference type="EMBL" id="BJZR01000119">
    <property type="protein sequence ID" value="GEO93461.1"/>
    <property type="molecule type" value="Genomic_DNA"/>
</dbReference>
<name>A0ABQ0X768_9MICC</name>
<comment type="caution">
    <text evidence="4">The sequence shown here is derived from an EMBL/GenBank/DDBJ whole genome shotgun (WGS) entry which is preliminary data.</text>
</comment>
<dbReference type="InterPro" id="IPR029058">
    <property type="entry name" value="AB_hydrolase_fold"/>
</dbReference>
<evidence type="ECO:0000313" key="5">
    <source>
        <dbReference type="Proteomes" id="UP000321155"/>
    </source>
</evidence>
<dbReference type="GO" id="GO:0016787">
    <property type="term" value="F:hydrolase activity"/>
    <property type="evidence" value="ECO:0007669"/>
    <property type="project" value="UniProtKB-KW"/>
</dbReference>
<dbReference type="InterPro" id="IPR000639">
    <property type="entry name" value="Epox_hydrolase-like"/>
</dbReference>
<dbReference type="Gene3D" id="3.40.50.1820">
    <property type="entry name" value="alpha/beta hydrolase"/>
    <property type="match status" value="1"/>
</dbReference>
<dbReference type="PRINTS" id="PR00111">
    <property type="entry name" value="ABHYDROLASE"/>
</dbReference>
<organism evidence="4 5">
    <name type="scientific">Kocuria flava</name>
    <dbReference type="NCBI Taxonomy" id="446860"/>
    <lineage>
        <taxon>Bacteria</taxon>
        <taxon>Bacillati</taxon>
        <taxon>Actinomycetota</taxon>
        <taxon>Actinomycetes</taxon>
        <taxon>Micrococcales</taxon>
        <taxon>Micrococcaceae</taxon>
        <taxon>Kocuria</taxon>
    </lineage>
</organism>
<keyword evidence="1 4" id="KW-0378">Hydrolase</keyword>
<keyword evidence="5" id="KW-1185">Reference proteome</keyword>
<dbReference type="PANTHER" id="PTHR43798:SF31">
    <property type="entry name" value="AB HYDROLASE SUPERFAMILY PROTEIN YCLE"/>
    <property type="match status" value="1"/>
</dbReference>
<proteinExistence type="predicted"/>
<dbReference type="Pfam" id="PF00561">
    <property type="entry name" value="Abhydrolase_1"/>
    <property type="match status" value="1"/>
</dbReference>
<feature type="region of interest" description="Disordered" evidence="2">
    <location>
        <begin position="1"/>
        <end position="32"/>
    </location>
</feature>
<evidence type="ECO:0000313" key="4">
    <source>
        <dbReference type="EMBL" id="GEO93461.1"/>
    </source>
</evidence>
<feature type="domain" description="AB hydrolase-1" evidence="3">
    <location>
        <begin position="46"/>
        <end position="274"/>
    </location>
</feature>
<dbReference type="PRINTS" id="PR00412">
    <property type="entry name" value="EPOXHYDRLASE"/>
</dbReference>
<evidence type="ECO:0000259" key="3">
    <source>
        <dbReference type="Pfam" id="PF00561"/>
    </source>
</evidence>
<dbReference type="InterPro" id="IPR050266">
    <property type="entry name" value="AB_hydrolase_sf"/>
</dbReference>